<feature type="domain" description="C2H2-type" evidence="13">
    <location>
        <begin position="121"/>
        <end position="144"/>
    </location>
</feature>
<dbReference type="FunFam" id="3.30.160.60:FF:000322">
    <property type="entry name" value="GDNF-inducible zinc finger protein 1"/>
    <property type="match status" value="1"/>
</dbReference>
<feature type="compositionally biased region" description="Gly residues" evidence="11">
    <location>
        <begin position="230"/>
        <end position="242"/>
    </location>
</feature>
<evidence type="ECO:0000256" key="10">
    <source>
        <dbReference type="PROSITE-ProRule" id="PRU00042"/>
    </source>
</evidence>
<evidence type="ECO:0000256" key="4">
    <source>
        <dbReference type="ARBA" id="ARBA00022771"/>
    </source>
</evidence>
<keyword evidence="9" id="KW-0539">Nucleus</keyword>
<keyword evidence="2" id="KW-0479">Metal-binding</keyword>
<dbReference type="CDD" id="cd15530">
    <property type="entry name" value="PHD2_d4"/>
    <property type="match status" value="1"/>
</dbReference>
<evidence type="ECO:0000256" key="2">
    <source>
        <dbReference type="ARBA" id="ARBA00022723"/>
    </source>
</evidence>
<evidence type="ECO:0000259" key="12">
    <source>
        <dbReference type="PROSITE" id="PS50016"/>
    </source>
</evidence>
<keyword evidence="6" id="KW-0805">Transcription regulation</keyword>
<dbReference type="Gene3D" id="3.30.40.10">
    <property type="entry name" value="Zinc/RING finger domain, C3HC4 (zinc finger)"/>
    <property type="match status" value="1"/>
</dbReference>
<dbReference type="SUPFAM" id="SSF57903">
    <property type="entry name" value="FYVE/PHD zinc finger"/>
    <property type="match status" value="2"/>
</dbReference>
<evidence type="ECO:0000256" key="5">
    <source>
        <dbReference type="ARBA" id="ARBA00022833"/>
    </source>
</evidence>
<organism evidence="14">
    <name type="scientific">Cacopsylla melanoneura</name>
    <dbReference type="NCBI Taxonomy" id="428564"/>
    <lineage>
        <taxon>Eukaryota</taxon>
        <taxon>Metazoa</taxon>
        <taxon>Ecdysozoa</taxon>
        <taxon>Arthropoda</taxon>
        <taxon>Hexapoda</taxon>
        <taxon>Insecta</taxon>
        <taxon>Pterygota</taxon>
        <taxon>Neoptera</taxon>
        <taxon>Paraneoptera</taxon>
        <taxon>Hemiptera</taxon>
        <taxon>Sternorrhyncha</taxon>
        <taxon>Psylloidea</taxon>
        <taxon>Psyllidae</taxon>
        <taxon>Psyllinae</taxon>
        <taxon>Cacopsylla</taxon>
    </lineage>
</organism>
<dbReference type="EMBL" id="HBUF01376741">
    <property type="protein sequence ID" value="CAG6728647.1"/>
    <property type="molecule type" value="Transcribed_RNA"/>
</dbReference>
<accession>A0A8D8YHG0</accession>
<reference evidence="14" key="1">
    <citation type="submission" date="2021-05" db="EMBL/GenBank/DDBJ databases">
        <authorList>
            <person name="Alioto T."/>
            <person name="Alioto T."/>
            <person name="Gomez Garrido J."/>
        </authorList>
    </citation>
    <scope>NUCLEOTIDE SEQUENCE</scope>
</reference>
<dbReference type="InterPro" id="IPR013087">
    <property type="entry name" value="Znf_C2H2_type"/>
</dbReference>
<dbReference type="CDD" id="cd15619">
    <property type="entry name" value="PHD1_d4"/>
    <property type="match status" value="1"/>
</dbReference>
<comment type="subcellular location">
    <subcellularLocation>
        <location evidence="1">Nucleus</location>
    </subcellularLocation>
</comment>
<dbReference type="GO" id="GO:0007399">
    <property type="term" value="P:nervous system development"/>
    <property type="evidence" value="ECO:0007669"/>
    <property type="project" value="TreeGrafter"/>
</dbReference>
<feature type="domain" description="PHD-type" evidence="12">
    <location>
        <begin position="367"/>
        <end position="417"/>
    </location>
</feature>
<sequence>MKIAKTALVSRTKNQPLVRMLGTMMRWKCMKWIVSMNQTLIQTLTMKNPTLPNAKRSAPWPEAVVPGLAAASVAETLPTGGQARGVAWRVAAQSPSNANRGGRRKTTTMAFVDLTDADKPFACDLCGARYKTRPGLTYHYTHSHKEGSCADVVPPPRRGGDRSGGSGGGGPSSMDEDNSSSQDDGGPMGSPGKKEKAESGGEGGSSGWRKFQDSYVTFLNSPGAPTPGKKGSGGSAAPGGSGKSPTGAPALTTPTSGPSSPSAESKSGPETSESSPAPSKSSATPSTAAPDEPALPVLKMEQNEKARAKPSPYCDFCLGDTTNKKSGQPEDLVSCSDCGRSGHPTCLQFTNNMKVSVKQYRWQCIECKCCSVCGTSDNDDQLLFCDDCDRGYHMYCLVPPIHTPPEGSWSCQLCIKEFHKK</sequence>
<dbReference type="InterPro" id="IPR036236">
    <property type="entry name" value="Znf_C2H2_sf"/>
</dbReference>
<feature type="region of interest" description="Disordered" evidence="11">
    <location>
        <begin position="140"/>
        <end position="294"/>
    </location>
</feature>
<dbReference type="SUPFAM" id="SSF57667">
    <property type="entry name" value="beta-beta-alpha zinc fingers"/>
    <property type="match status" value="1"/>
</dbReference>
<dbReference type="PROSITE" id="PS00028">
    <property type="entry name" value="ZINC_FINGER_C2H2_1"/>
    <property type="match status" value="1"/>
</dbReference>
<dbReference type="SMART" id="SM00249">
    <property type="entry name" value="PHD"/>
    <property type="match status" value="2"/>
</dbReference>
<evidence type="ECO:0000256" key="11">
    <source>
        <dbReference type="SAM" id="MobiDB-lite"/>
    </source>
</evidence>
<name>A0A8D8YHG0_9HEMI</name>
<evidence type="ECO:0000256" key="8">
    <source>
        <dbReference type="ARBA" id="ARBA00023163"/>
    </source>
</evidence>
<dbReference type="InterPro" id="IPR011011">
    <property type="entry name" value="Znf_FYVE_PHD"/>
</dbReference>
<dbReference type="AlphaFoldDB" id="A0A8D8YHG0"/>
<dbReference type="GO" id="GO:0071565">
    <property type="term" value="C:nBAF complex"/>
    <property type="evidence" value="ECO:0007669"/>
    <property type="project" value="TreeGrafter"/>
</dbReference>
<dbReference type="InterPro" id="IPR001965">
    <property type="entry name" value="Znf_PHD"/>
</dbReference>
<dbReference type="GO" id="GO:0003677">
    <property type="term" value="F:DNA binding"/>
    <property type="evidence" value="ECO:0007669"/>
    <property type="project" value="UniProtKB-KW"/>
</dbReference>
<evidence type="ECO:0000256" key="7">
    <source>
        <dbReference type="ARBA" id="ARBA00023125"/>
    </source>
</evidence>
<evidence type="ECO:0000256" key="1">
    <source>
        <dbReference type="ARBA" id="ARBA00004123"/>
    </source>
</evidence>
<dbReference type="InterPro" id="IPR019787">
    <property type="entry name" value="Znf_PHD-finger"/>
</dbReference>
<keyword evidence="4 10" id="KW-0863">Zinc-finger</keyword>
<keyword evidence="7" id="KW-0238">DNA-binding</keyword>
<feature type="compositionally biased region" description="Gly residues" evidence="11">
    <location>
        <begin position="162"/>
        <end position="171"/>
    </location>
</feature>
<dbReference type="PANTHER" id="PTHR45888">
    <property type="entry name" value="HL01030P-RELATED"/>
    <property type="match status" value="1"/>
</dbReference>
<protein>
    <submittedName>
        <fullName evidence="14">Zinc finger protein ubi-d4 B</fullName>
    </submittedName>
</protein>
<feature type="domain" description="PHD-type" evidence="12">
    <location>
        <begin position="311"/>
        <end position="370"/>
    </location>
</feature>
<keyword evidence="5" id="KW-0862">Zinc</keyword>
<keyword evidence="8" id="KW-0804">Transcription</keyword>
<evidence type="ECO:0000256" key="9">
    <source>
        <dbReference type="ARBA" id="ARBA00023242"/>
    </source>
</evidence>
<dbReference type="Pfam" id="PF00628">
    <property type="entry name" value="PHD"/>
    <property type="match status" value="2"/>
</dbReference>
<dbReference type="InterPro" id="IPR013083">
    <property type="entry name" value="Znf_RING/FYVE/PHD"/>
</dbReference>
<proteinExistence type="predicted"/>
<dbReference type="PROSITE" id="PS50016">
    <property type="entry name" value="ZF_PHD_2"/>
    <property type="match status" value="2"/>
</dbReference>
<evidence type="ECO:0000256" key="6">
    <source>
        <dbReference type="ARBA" id="ARBA00023015"/>
    </source>
</evidence>
<dbReference type="FunFam" id="3.30.40.10:FF:000005">
    <property type="entry name" value="zinc finger protein isoform X1"/>
    <property type="match status" value="1"/>
</dbReference>
<evidence type="ECO:0000259" key="13">
    <source>
        <dbReference type="PROSITE" id="PS50157"/>
    </source>
</evidence>
<feature type="compositionally biased region" description="Low complexity" evidence="11">
    <location>
        <begin position="243"/>
        <end position="294"/>
    </location>
</feature>
<keyword evidence="3" id="KW-0677">Repeat</keyword>
<dbReference type="GO" id="GO:0008270">
    <property type="term" value="F:zinc ion binding"/>
    <property type="evidence" value="ECO:0007669"/>
    <property type="project" value="UniProtKB-KW"/>
</dbReference>
<dbReference type="PROSITE" id="PS50157">
    <property type="entry name" value="ZINC_FINGER_C2H2_2"/>
    <property type="match status" value="1"/>
</dbReference>
<evidence type="ECO:0000256" key="3">
    <source>
        <dbReference type="ARBA" id="ARBA00022737"/>
    </source>
</evidence>
<dbReference type="PANTHER" id="PTHR45888:SF5">
    <property type="entry name" value="D4, ISOFORM A"/>
    <property type="match status" value="1"/>
</dbReference>
<evidence type="ECO:0000313" key="14">
    <source>
        <dbReference type="EMBL" id="CAG6728647.1"/>
    </source>
</evidence>